<proteinExistence type="predicted"/>
<keyword evidence="3" id="KW-1185">Reference proteome</keyword>
<dbReference type="AlphaFoldDB" id="A0A9X5BF53"/>
<dbReference type="InterPro" id="IPR016040">
    <property type="entry name" value="NAD(P)-bd_dom"/>
</dbReference>
<keyword evidence="2" id="KW-0456">Lyase</keyword>
<evidence type="ECO:0000313" key="2">
    <source>
        <dbReference type="EMBL" id="NBJ92507.1"/>
    </source>
</evidence>
<dbReference type="Pfam" id="PF16363">
    <property type="entry name" value="GDP_Man_Dehyd"/>
    <property type="match status" value="1"/>
</dbReference>
<dbReference type="Proteomes" id="UP001154420">
    <property type="component" value="Unassembled WGS sequence"/>
</dbReference>
<dbReference type="EC" id="4.2.1.45" evidence="2"/>
<dbReference type="Gene3D" id="3.90.25.10">
    <property type="entry name" value="UDP-galactose 4-epimerase, domain 1"/>
    <property type="match status" value="1"/>
</dbReference>
<name>A0A9X5BF53_9FIRM</name>
<feature type="domain" description="NAD(P)-binding" evidence="1">
    <location>
        <begin position="11"/>
        <end position="321"/>
    </location>
</feature>
<evidence type="ECO:0000259" key="1">
    <source>
        <dbReference type="Pfam" id="PF16363"/>
    </source>
</evidence>
<comment type="caution">
    <text evidence="2">The sequence shown here is derived from an EMBL/GenBank/DDBJ whole genome shotgun (WGS) entry which is preliminary data.</text>
</comment>
<protein>
    <submittedName>
        <fullName evidence="2">CDP-glucose 4,6-dehydratase</fullName>
        <ecNumber evidence="2">4.2.1.45</ecNumber>
    </submittedName>
</protein>
<organism evidence="2 3">
    <name type="scientific">Parablautia muri</name>
    <dbReference type="NCBI Taxonomy" id="2320879"/>
    <lineage>
        <taxon>Bacteria</taxon>
        <taxon>Bacillati</taxon>
        <taxon>Bacillota</taxon>
        <taxon>Clostridia</taxon>
        <taxon>Lachnospirales</taxon>
        <taxon>Lachnospiraceae</taxon>
        <taxon>Parablautia</taxon>
    </lineage>
</organism>
<dbReference type="OrthoDB" id="9779041at2"/>
<dbReference type="NCBIfam" id="TIGR02622">
    <property type="entry name" value="CDP_4_6_dhtase"/>
    <property type="match status" value="1"/>
</dbReference>
<accession>A0A9X5BF53</accession>
<dbReference type="PANTHER" id="PTHR43000">
    <property type="entry name" value="DTDP-D-GLUCOSE 4,6-DEHYDRATASE-RELATED"/>
    <property type="match status" value="1"/>
</dbReference>
<gene>
    <name evidence="2" type="primary">rfbG</name>
    <name evidence="2" type="ORF">D5281_07840</name>
</gene>
<reference evidence="2" key="1">
    <citation type="submission" date="2018-09" db="EMBL/GenBank/DDBJ databases">
        <title>Murine metabolic-syndrome-specific gut microbial biobank.</title>
        <authorList>
            <person name="Liu C."/>
        </authorList>
    </citation>
    <scope>NUCLEOTIDE SEQUENCE</scope>
    <source>
        <strain evidence="2">D42-62</strain>
    </source>
</reference>
<dbReference type="InterPro" id="IPR013445">
    <property type="entry name" value="CDP_4_6_deHydtase"/>
</dbReference>
<dbReference type="SUPFAM" id="SSF51735">
    <property type="entry name" value="NAD(P)-binding Rossmann-fold domains"/>
    <property type="match status" value="1"/>
</dbReference>
<dbReference type="EMBL" id="QZDT01000009">
    <property type="protein sequence ID" value="NBJ92507.1"/>
    <property type="molecule type" value="Genomic_DNA"/>
</dbReference>
<sequence>MNFWTGRKVFLTGHTGFKGTWLCKMLEMLGAEVYGYALEEDTEFFTMAQPKISKSVLGDIADKEKLLLSMEDGQPEIVIHFASHSTLNRSYEITDYIFNTNVMGLVNLLECVRKIASIKAVLVVTSDKCYKNMESEEGYQEDSVLGGGDPYSASKACQELIVECYRNSFFTEEKLNIPIATARASNVIGGGDYHYDRLLPGLVRSFLYQEDANVRKPDAIRPWQNVLDVLGGYLCLVQKMVRSENADSIYSAAFNFGPEPDGIISVRRLVEMIAEHFEKNSYNINNALNVDETKVLKINSSKAKSILEWQRVYSIEETVKMAVLFEQRRFAGESVKKLCEEYVNDFFGRKKYE</sequence>
<dbReference type="Gene3D" id="3.40.50.720">
    <property type="entry name" value="NAD(P)-binding Rossmann-like Domain"/>
    <property type="match status" value="1"/>
</dbReference>
<dbReference type="RefSeq" id="WP_160559602.1">
    <property type="nucleotide sequence ID" value="NZ_QZDT01000009.1"/>
</dbReference>
<evidence type="ECO:0000313" key="3">
    <source>
        <dbReference type="Proteomes" id="UP001154420"/>
    </source>
</evidence>
<dbReference type="InterPro" id="IPR036291">
    <property type="entry name" value="NAD(P)-bd_dom_sf"/>
</dbReference>
<dbReference type="GO" id="GO:0047733">
    <property type="term" value="F:CDP-glucose 4,6-dehydratase activity"/>
    <property type="evidence" value="ECO:0007669"/>
    <property type="project" value="UniProtKB-EC"/>
</dbReference>